<evidence type="ECO:0000259" key="3">
    <source>
        <dbReference type="Pfam" id="PF00561"/>
    </source>
</evidence>
<evidence type="ECO:0000313" key="4">
    <source>
        <dbReference type="EMBL" id="SDH91883.1"/>
    </source>
</evidence>
<dbReference type="PRINTS" id="PR00111">
    <property type="entry name" value="ABHYDROLASE"/>
</dbReference>
<comment type="similarity">
    <text evidence="2">Belongs to the AB hydrolase superfamily. Bacterial non-heme haloperoxidase / perhydrolase family.</text>
</comment>
<dbReference type="PANTHER" id="PTHR43433:SF4">
    <property type="entry name" value="NON-HEME CHLOROPEROXIDASE-RELATED"/>
    <property type="match status" value="1"/>
</dbReference>
<dbReference type="STRING" id="399736.SAMN04489720_2853"/>
<evidence type="ECO:0000256" key="1">
    <source>
        <dbReference type="ARBA" id="ARBA00022559"/>
    </source>
</evidence>
<accession>A0A1G8GC07</accession>
<dbReference type="PRINTS" id="PR00412">
    <property type="entry name" value="EPOXHYDRLASE"/>
</dbReference>
<keyword evidence="1" id="KW-0560">Oxidoreductase</keyword>
<dbReference type="PANTHER" id="PTHR43433">
    <property type="entry name" value="HYDROLASE, ALPHA/BETA FOLD FAMILY PROTEIN"/>
    <property type="match status" value="1"/>
</dbReference>
<feature type="domain" description="AB hydrolase-1" evidence="3">
    <location>
        <begin position="17"/>
        <end position="253"/>
    </location>
</feature>
<keyword evidence="1" id="KW-0575">Peroxidase</keyword>
<dbReference type="EMBL" id="LT629695">
    <property type="protein sequence ID" value="SDH91883.1"/>
    <property type="molecule type" value="Genomic_DNA"/>
</dbReference>
<dbReference type="RefSeq" id="WP_092506065.1">
    <property type="nucleotide sequence ID" value="NZ_LT629695.1"/>
</dbReference>
<protein>
    <submittedName>
        <fullName evidence="4">Pimeloyl-ACP methyl ester carboxylesterase</fullName>
    </submittedName>
</protein>
<dbReference type="InterPro" id="IPR029058">
    <property type="entry name" value="AB_hydrolase_fold"/>
</dbReference>
<dbReference type="Pfam" id="PF00561">
    <property type="entry name" value="Abhydrolase_1"/>
    <property type="match status" value="1"/>
</dbReference>
<dbReference type="FunFam" id="3.40.50.1820:FF:000205">
    <property type="entry name" value="Non-haem bromoperoxidase BPO-A2"/>
    <property type="match status" value="1"/>
</dbReference>
<dbReference type="SUPFAM" id="SSF53474">
    <property type="entry name" value="alpha/beta-Hydrolases"/>
    <property type="match status" value="1"/>
</dbReference>
<dbReference type="GO" id="GO:0004601">
    <property type="term" value="F:peroxidase activity"/>
    <property type="evidence" value="ECO:0007669"/>
    <property type="project" value="UniProtKB-KW"/>
</dbReference>
<reference evidence="5" key="1">
    <citation type="submission" date="2016-10" db="EMBL/GenBank/DDBJ databases">
        <authorList>
            <person name="Varghese N."/>
            <person name="Submissions S."/>
        </authorList>
    </citation>
    <scope>NUCLEOTIDE SEQUENCE [LARGE SCALE GENOMIC DNA]</scope>
    <source>
        <strain evidence="5">DSM 22002</strain>
    </source>
</reference>
<evidence type="ECO:0000256" key="2">
    <source>
        <dbReference type="ARBA" id="ARBA00038128"/>
    </source>
</evidence>
<dbReference type="InterPro" id="IPR000639">
    <property type="entry name" value="Epox_hydrolase-like"/>
</dbReference>
<organism evidence="4 5">
    <name type="scientific">Agrococcus jejuensis</name>
    <dbReference type="NCBI Taxonomy" id="399736"/>
    <lineage>
        <taxon>Bacteria</taxon>
        <taxon>Bacillati</taxon>
        <taxon>Actinomycetota</taxon>
        <taxon>Actinomycetes</taxon>
        <taxon>Micrococcales</taxon>
        <taxon>Microbacteriaceae</taxon>
        <taxon>Agrococcus</taxon>
    </lineage>
</organism>
<proteinExistence type="inferred from homology"/>
<name>A0A1G8GC07_9MICO</name>
<keyword evidence="5" id="KW-1185">Reference proteome</keyword>
<dbReference type="InterPro" id="IPR050471">
    <property type="entry name" value="AB_hydrolase"/>
</dbReference>
<dbReference type="InterPro" id="IPR000073">
    <property type="entry name" value="AB_hydrolase_1"/>
</dbReference>
<dbReference type="AlphaFoldDB" id="A0A1G8GC07"/>
<evidence type="ECO:0000313" key="5">
    <source>
        <dbReference type="Proteomes" id="UP000198822"/>
    </source>
</evidence>
<dbReference type="OrthoDB" id="9785847at2"/>
<dbReference type="Gene3D" id="3.40.50.1820">
    <property type="entry name" value="alpha/beta hydrolase"/>
    <property type="match status" value="1"/>
</dbReference>
<sequence>MTDVRLHITDSGGEGRPVVLIHGWPLSGESWKAQRRALTAAGYRVVDYDRRGFGESDKPETGYDYDTFADDLQSVLTDLDLVDVTLVGFSMGGGEVARYLSRHGESRVRSVVFAAAVTPYMHKTDDNPDGPLDDELYGQLRGGLVEDRDAFFDDFVHGFFSVGDDLKVGDGEIKDARELAQQSSQTAAVGAMDAWATTDFRPDLPLVTVPTLVIHGSGDGTVPFEGSGARTHAAIPHSQLVVIDDAPHGLNVSHADEFNAALLAFLGDEAPGVDA</sequence>
<dbReference type="Proteomes" id="UP000198822">
    <property type="component" value="Chromosome I"/>
</dbReference>
<gene>
    <name evidence="4" type="ORF">SAMN04489720_2853</name>
</gene>